<gene>
    <name evidence="4" type="ORF">FOE67_12370</name>
</gene>
<accession>A0A7W3T3L1</accession>
<dbReference type="PANTHER" id="PTHR33495">
    <property type="entry name" value="ANTI-SIGMA FACTOR ANTAGONIST TM_1081-RELATED-RELATED"/>
    <property type="match status" value="1"/>
</dbReference>
<reference evidence="5" key="1">
    <citation type="submission" date="2019-10" db="EMBL/GenBank/DDBJ databases">
        <title>Streptomyces sp. nov., a novel actinobacterium isolated from alkaline environment.</title>
        <authorList>
            <person name="Golinska P."/>
        </authorList>
    </citation>
    <scope>NUCLEOTIDE SEQUENCE [LARGE SCALE GENOMIC DNA]</scope>
    <source>
        <strain evidence="5">DSM 42108</strain>
    </source>
</reference>
<proteinExistence type="inferred from homology"/>
<dbReference type="InterPro" id="IPR003658">
    <property type="entry name" value="Anti-sigma_ant"/>
</dbReference>
<keyword evidence="5" id="KW-1185">Reference proteome</keyword>
<dbReference type="GO" id="GO:0043856">
    <property type="term" value="F:anti-sigma factor antagonist activity"/>
    <property type="evidence" value="ECO:0007669"/>
    <property type="project" value="InterPro"/>
</dbReference>
<dbReference type="PROSITE" id="PS50801">
    <property type="entry name" value="STAS"/>
    <property type="match status" value="1"/>
</dbReference>
<comment type="similarity">
    <text evidence="1 2">Belongs to the anti-sigma-factor antagonist family.</text>
</comment>
<protein>
    <recommendedName>
        <fullName evidence="2">Anti-sigma factor antagonist</fullName>
    </recommendedName>
</protein>
<comment type="caution">
    <text evidence="4">The sequence shown here is derived from an EMBL/GenBank/DDBJ whole genome shotgun (WGS) entry which is preliminary data.</text>
</comment>
<organism evidence="4 5">
    <name type="scientific">Streptomyces calidiresistens</name>
    <dbReference type="NCBI Taxonomy" id="1485586"/>
    <lineage>
        <taxon>Bacteria</taxon>
        <taxon>Bacillati</taxon>
        <taxon>Actinomycetota</taxon>
        <taxon>Actinomycetes</taxon>
        <taxon>Kitasatosporales</taxon>
        <taxon>Streptomycetaceae</taxon>
        <taxon>Streptomyces</taxon>
    </lineage>
</organism>
<evidence type="ECO:0000256" key="2">
    <source>
        <dbReference type="RuleBase" id="RU003749"/>
    </source>
</evidence>
<dbReference type="AlphaFoldDB" id="A0A7W3T3L1"/>
<feature type="domain" description="STAS" evidence="3">
    <location>
        <begin position="4"/>
        <end position="113"/>
    </location>
</feature>
<dbReference type="SUPFAM" id="SSF52091">
    <property type="entry name" value="SpoIIaa-like"/>
    <property type="match status" value="1"/>
</dbReference>
<dbReference type="Proteomes" id="UP000530234">
    <property type="component" value="Unassembled WGS sequence"/>
</dbReference>
<dbReference type="CDD" id="cd07043">
    <property type="entry name" value="STAS_anti-anti-sigma_factors"/>
    <property type="match status" value="1"/>
</dbReference>
<name>A0A7W3T3L1_9ACTN</name>
<dbReference type="InterPro" id="IPR036513">
    <property type="entry name" value="STAS_dom_sf"/>
</dbReference>
<dbReference type="NCBIfam" id="TIGR00377">
    <property type="entry name" value="ant_ant_sig"/>
    <property type="match status" value="1"/>
</dbReference>
<evidence type="ECO:0000259" key="3">
    <source>
        <dbReference type="PROSITE" id="PS50801"/>
    </source>
</evidence>
<evidence type="ECO:0000313" key="4">
    <source>
        <dbReference type="EMBL" id="MBB0230283.1"/>
    </source>
</evidence>
<dbReference type="Pfam" id="PF01740">
    <property type="entry name" value="STAS"/>
    <property type="match status" value="1"/>
</dbReference>
<dbReference type="Gene3D" id="3.30.750.24">
    <property type="entry name" value="STAS domain"/>
    <property type="match status" value="1"/>
</dbReference>
<dbReference type="EMBL" id="VKHS01000253">
    <property type="protein sequence ID" value="MBB0230283.1"/>
    <property type="molecule type" value="Genomic_DNA"/>
</dbReference>
<dbReference type="InterPro" id="IPR002645">
    <property type="entry name" value="STAS_dom"/>
</dbReference>
<dbReference type="PANTHER" id="PTHR33495:SF2">
    <property type="entry name" value="ANTI-SIGMA FACTOR ANTAGONIST TM_1081-RELATED"/>
    <property type="match status" value="1"/>
</dbReference>
<evidence type="ECO:0000256" key="1">
    <source>
        <dbReference type="ARBA" id="ARBA00009013"/>
    </source>
</evidence>
<sequence length="122" mass="12926">MTDLTTGVRRIRNGTILTVRGELDFHSAERFHRALREQALAPGEVFVLDLGGLEFCDSSGITGFITARNRAVEAGARIALVNVPAHTARVLDIMGLGPILPIHPGLDSALRDGTRPTGTAGA</sequence>
<evidence type="ECO:0000313" key="5">
    <source>
        <dbReference type="Proteomes" id="UP000530234"/>
    </source>
</evidence>